<dbReference type="GO" id="GO:0016705">
    <property type="term" value="F:oxidoreductase activity, acting on paired donors, with incorporation or reduction of molecular oxygen"/>
    <property type="evidence" value="ECO:0007669"/>
    <property type="project" value="InterPro"/>
</dbReference>
<keyword evidence="4" id="KW-0560">Oxidoreductase</keyword>
<dbReference type="GO" id="GO:0005506">
    <property type="term" value="F:iron ion binding"/>
    <property type="evidence" value="ECO:0007669"/>
    <property type="project" value="InterPro"/>
</dbReference>
<dbReference type="InterPro" id="IPR036396">
    <property type="entry name" value="Cyt_P450_sf"/>
</dbReference>
<dbReference type="EMBL" id="NAJM01000015">
    <property type="protein sequence ID" value="RVX71861.1"/>
    <property type="molecule type" value="Genomic_DNA"/>
</dbReference>
<evidence type="ECO:0000256" key="1">
    <source>
        <dbReference type="ARBA" id="ARBA00001971"/>
    </source>
</evidence>
<dbReference type="InterPro" id="IPR050364">
    <property type="entry name" value="Cytochrome_P450_fung"/>
</dbReference>
<evidence type="ECO:0000256" key="5">
    <source>
        <dbReference type="ARBA" id="ARBA00023004"/>
    </source>
</evidence>
<accession>A0A438N7X1</accession>
<dbReference type="OrthoDB" id="1470350at2759"/>
<dbReference type="Gene3D" id="1.10.630.10">
    <property type="entry name" value="Cytochrome P450"/>
    <property type="match status" value="1"/>
</dbReference>
<dbReference type="Proteomes" id="UP000288859">
    <property type="component" value="Unassembled WGS sequence"/>
</dbReference>
<keyword evidence="3 7" id="KW-0479">Metal-binding</keyword>
<protein>
    <recommendedName>
        <fullName evidence="11">Cytochrome P450</fullName>
    </recommendedName>
</protein>
<keyword evidence="7" id="KW-0349">Heme</keyword>
<dbReference type="PANTHER" id="PTHR46300:SF2">
    <property type="entry name" value="CYTOCHROME P450 MONOOXYGENASE ALNH-RELATED"/>
    <property type="match status" value="1"/>
</dbReference>
<proteinExistence type="inferred from homology"/>
<evidence type="ECO:0008006" key="11">
    <source>
        <dbReference type="Google" id="ProtNLM"/>
    </source>
</evidence>
<comment type="similarity">
    <text evidence="2">Belongs to the cytochrome P450 family.</text>
</comment>
<keyword evidence="8" id="KW-0812">Transmembrane</keyword>
<comment type="cofactor">
    <cofactor evidence="1 7">
        <name>heme</name>
        <dbReference type="ChEBI" id="CHEBI:30413"/>
    </cofactor>
</comment>
<dbReference type="InterPro" id="IPR001128">
    <property type="entry name" value="Cyt_P450"/>
</dbReference>
<evidence type="ECO:0000256" key="4">
    <source>
        <dbReference type="ARBA" id="ARBA00023002"/>
    </source>
</evidence>
<keyword evidence="8" id="KW-1133">Transmembrane helix</keyword>
<dbReference type="InterPro" id="IPR002401">
    <property type="entry name" value="Cyt_P450_E_grp-I"/>
</dbReference>
<sequence length="517" mass="60005">MADLAFGPTSFLLEIKNKANLFTIISGFVVVGTIAYYAILQYRREPLPPGPKGRYPLLGMTFDVPKHHLWERVREWIYGPSAIYSHRPPSVAGEFLSHGLRLVLMPYGVRWRRSRKAFAQILNSTRCNGYNWIMQDEALVALKEIKDNPELFRENIYRYTLSVTRSIAYGRRVMRYNDELMVSLARVAENFVTAMAPGKWIVESMPWMLRLPRFMQPWLPIFEKFRQFEDNFSLGNYRETLATLDKHPDRATVVRDLKENASSYEEDSELHSAVVCTEILSTGTETTYNSLLVTIMALVHHPEVLKKAHEELDRVIGQKRFPTWEDEPNLPYIRAIIKEQQRWRSIAPLAFSHYTNQEDILNGYRIPKNTVVRINTWGIHRDSERYPDPDQFRPERFLDHSLSASAYANSGDVAARDHFSYSGGKRICPGIHLAERSLFAMTSRMLHTFDILPALDEKNNPVMPDIDAITDQLIAAPMPYRARFKVRSEAMERLLLKEWSEKLHEGKLDSWYDKESS</sequence>
<gene>
    <name evidence="9" type="ORF">B0A52_04260</name>
</gene>
<keyword evidence="5 7" id="KW-0408">Iron</keyword>
<reference evidence="9 10" key="1">
    <citation type="submission" date="2017-03" db="EMBL/GenBank/DDBJ databases">
        <title>Genomes of endolithic fungi from Antarctica.</title>
        <authorList>
            <person name="Coleine C."/>
            <person name="Masonjones S."/>
            <person name="Stajich J.E."/>
        </authorList>
    </citation>
    <scope>NUCLEOTIDE SEQUENCE [LARGE SCALE GENOMIC DNA]</scope>
    <source>
        <strain evidence="9 10">CCFEE 6314</strain>
    </source>
</reference>
<evidence type="ECO:0000256" key="3">
    <source>
        <dbReference type="ARBA" id="ARBA00022723"/>
    </source>
</evidence>
<feature type="binding site" description="axial binding residue" evidence="7">
    <location>
        <position position="428"/>
    </location>
    <ligand>
        <name>heme</name>
        <dbReference type="ChEBI" id="CHEBI:30413"/>
    </ligand>
    <ligandPart>
        <name>Fe</name>
        <dbReference type="ChEBI" id="CHEBI:18248"/>
    </ligandPart>
</feature>
<dbReference type="PANTHER" id="PTHR46300">
    <property type="entry name" value="P450, PUTATIVE (EUROFUNG)-RELATED-RELATED"/>
    <property type="match status" value="1"/>
</dbReference>
<evidence type="ECO:0000313" key="10">
    <source>
        <dbReference type="Proteomes" id="UP000288859"/>
    </source>
</evidence>
<evidence type="ECO:0000256" key="7">
    <source>
        <dbReference type="PIRSR" id="PIRSR602401-1"/>
    </source>
</evidence>
<organism evidence="9 10">
    <name type="scientific">Exophiala mesophila</name>
    <name type="common">Black yeast-like fungus</name>
    <dbReference type="NCBI Taxonomy" id="212818"/>
    <lineage>
        <taxon>Eukaryota</taxon>
        <taxon>Fungi</taxon>
        <taxon>Dikarya</taxon>
        <taxon>Ascomycota</taxon>
        <taxon>Pezizomycotina</taxon>
        <taxon>Eurotiomycetes</taxon>
        <taxon>Chaetothyriomycetidae</taxon>
        <taxon>Chaetothyriales</taxon>
        <taxon>Herpotrichiellaceae</taxon>
        <taxon>Exophiala</taxon>
    </lineage>
</organism>
<name>A0A438N7X1_EXOME</name>
<evidence type="ECO:0000256" key="2">
    <source>
        <dbReference type="ARBA" id="ARBA00010617"/>
    </source>
</evidence>
<dbReference type="SUPFAM" id="SSF48264">
    <property type="entry name" value="Cytochrome P450"/>
    <property type="match status" value="1"/>
</dbReference>
<dbReference type="AlphaFoldDB" id="A0A438N7X1"/>
<dbReference type="GO" id="GO:0020037">
    <property type="term" value="F:heme binding"/>
    <property type="evidence" value="ECO:0007669"/>
    <property type="project" value="InterPro"/>
</dbReference>
<dbReference type="PRINTS" id="PR00463">
    <property type="entry name" value="EP450I"/>
</dbReference>
<dbReference type="Pfam" id="PF00067">
    <property type="entry name" value="p450"/>
    <property type="match status" value="1"/>
</dbReference>
<keyword evidence="6" id="KW-0503">Monooxygenase</keyword>
<feature type="transmembrane region" description="Helical" evidence="8">
    <location>
        <begin position="21"/>
        <end position="39"/>
    </location>
</feature>
<evidence type="ECO:0000256" key="8">
    <source>
        <dbReference type="SAM" id="Phobius"/>
    </source>
</evidence>
<dbReference type="CDD" id="cd11065">
    <property type="entry name" value="CYP64-like"/>
    <property type="match status" value="1"/>
</dbReference>
<dbReference type="GO" id="GO:0004497">
    <property type="term" value="F:monooxygenase activity"/>
    <property type="evidence" value="ECO:0007669"/>
    <property type="project" value="UniProtKB-KW"/>
</dbReference>
<evidence type="ECO:0000313" key="9">
    <source>
        <dbReference type="EMBL" id="RVX71861.1"/>
    </source>
</evidence>
<dbReference type="VEuPathDB" id="FungiDB:PV10_08476"/>
<evidence type="ECO:0000256" key="6">
    <source>
        <dbReference type="ARBA" id="ARBA00023033"/>
    </source>
</evidence>
<keyword evidence="8" id="KW-0472">Membrane</keyword>
<dbReference type="PRINTS" id="PR00385">
    <property type="entry name" value="P450"/>
</dbReference>
<comment type="caution">
    <text evidence="9">The sequence shown here is derived from an EMBL/GenBank/DDBJ whole genome shotgun (WGS) entry which is preliminary data.</text>
</comment>